<dbReference type="Gene3D" id="2.40.160.10">
    <property type="entry name" value="Porin"/>
    <property type="match status" value="1"/>
</dbReference>
<dbReference type="SUPFAM" id="SSF56935">
    <property type="entry name" value="Porins"/>
    <property type="match status" value="1"/>
</dbReference>
<dbReference type="PANTHER" id="PTHR34501">
    <property type="entry name" value="PROTEIN YDDL-RELATED"/>
    <property type="match status" value="1"/>
</dbReference>
<dbReference type="GO" id="GO:0009279">
    <property type="term" value="C:cell outer membrane"/>
    <property type="evidence" value="ECO:0007669"/>
    <property type="project" value="UniProtKB-SubCell"/>
</dbReference>
<evidence type="ECO:0000256" key="2">
    <source>
        <dbReference type="ARBA" id="ARBA00011233"/>
    </source>
</evidence>
<dbReference type="GO" id="GO:0034220">
    <property type="term" value="P:monoatomic ion transmembrane transport"/>
    <property type="evidence" value="ECO:0007669"/>
    <property type="project" value="InterPro"/>
</dbReference>
<dbReference type="EMBL" id="LXJZ01000091">
    <property type="protein sequence ID" value="OAJ61436.1"/>
    <property type="molecule type" value="Genomic_DNA"/>
</dbReference>
<dbReference type="RefSeq" id="WP_064266267.1">
    <property type="nucleotide sequence ID" value="NZ_LXJZ01000091.1"/>
</dbReference>
<feature type="signal peptide" evidence="11">
    <location>
        <begin position="1"/>
        <end position="20"/>
    </location>
</feature>
<keyword evidence="3" id="KW-0813">Transport</keyword>
<evidence type="ECO:0000256" key="10">
    <source>
        <dbReference type="ARBA" id="ARBA00023237"/>
    </source>
</evidence>
<organism evidence="14 16">
    <name type="scientific">Paraburkholderia ginsengiterrae</name>
    <dbReference type="NCBI Taxonomy" id="1462993"/>
    <lineage>
        <taxon>Bacteria</taxon>
        <taxon>Pseudomonadati</taxon>
        <taxon>Pseudomonadota</taxon>
        <taxon>Betaproteobacteria</taxon>
        <taxon>Burkholderiales</taxon>
        <taxon>Burkholderiaceae</taxon>
        <taxon>Paraburkholderia</taxon>
    </lineage>
</organism>
<keyword evidence="7" id="KW-0406">Ion transport</keyword>
<dbReference type="STRING" id="1462993.A6V36_23955"/>
<keyword evidence="5" id="KW-0812">Transmembrane</keyword>
<feature type="chain" id="PRO_5008393803" evidence="11">
    <location>
        <begin position="21"/>
        <end position="346"/>
    </location>
</feature>
<dbReference type="PRINTS" id="PR00184">
    <property type="entry name" value="NEISSPPORIN"/>
</dbReference>
<dbReference type="AlphaFoldDB" id="A0A1A9NB53"/>
<dbReference type="InterPro" id="IPR023614">
    <property type="entry name" value="Porin_dom_sf"/>
</dbReference>
<evidence type="ECO:0000256" key="4">
    <source>
        <dbReference type="ARBA" id="ARBA00022452"/>
    </source>
</evidence>
<protein>
    <submittedName>
        <fullName evidence="14">Porin</fullName>
    </submittedName>
</protein>
<keyword evidence="9" id="KW-0472">Membrane</keyword>
<dbReference type="Proteomes" id="UP000078116">
    <property type="component" value="Unassembled WGS sequence"/>
</dbReference>
<dbReference type="InterPro" id="IPR001702">
    <property type="entry name" value="Porin_Gram-ve"/>
</dbReference>
<dbReference type="GO" id="GO:0015288">
    <property type="term" value="F:porin activity"/>
    <property type="evidence" value="ECO:0007669"/>
    <property type="project" value="UniProtKB-KW"/>
</dbReference>
<proteinExistence type="predicted"/>
<dbReference type="PRINTS" id="PR00182">
    <property type="entry name" value="ECOLNEIPORIN"/>
</dbReference>
<evidence type="ECO:0000313" key="13">
    <source>
        <dbReference type="EMBL" id="OAJ61436.1"/>
    </source>
</evidence>
<keyword evidence="8" id="KW-0626">Porin</keyword>
<evidence type="ECO:0000256" key="9">
    <source>
        <dbReference type="ARBA" id="ARBA00023136"/>
    </source>
</evidence>
<evidence type="ECO:0000256" key="5">
    <source>
        <dbReference type="ARBA" id="ARBA00022692"/>
    </source>
</evidence>
<feature type="domain" description="Porin" evidence="12">
    <location>
        <begin position="10"/>
        <end position="314"/>
    </location>
</feature>
<reference evidence="15 16" key="1">
    <citation type="submission" date="2016-04" db="EMBL/GenBank/DDBJ databases">
        <title>Reclassification of Paraburkholderia panaciterrae (Farh et al. 2015) Dobritsa &amp; Samadpour 2016 as a later homotypic synonym of Paraburkholderia ginsengiterrae (Farh et al. 2015) Dobritsa &amp; Samadpour 2016.</title>
        <authorList>
            <person name="Dobritsa A.P."/>
            <person name="Kutumbaka K."/>
            <person name="Samadpour M."/>
        </authorList>
    </citation>
    <scope>NUCLEOTIDE SEQUENCE [LARGE SCALE GENOMIC DNA]</scope>
    <source>
        <strain evidence="14 16">DCY85</strain>
        <strain evidence="13 15">DCY85-1</strain>
    </source>
</reference>
<evidence type="ECO:0000256" key="6">
    <source>
        <dbReference type="ARBA" id="ARBA00022729"/>
    </source>
</evidence>
<dbReference type="EMBL" id="LXKA01000154">
    <property type="protein sequence ID" value="OAJ62839.1"/>
    <property type="molecule type" value="Genomic_DNA"/>
</dbReference>
<dbReference type="OrthoDB" id="6975458at2"/>
<evidence type="ECO:0000313" key="16">
    <source>
        <dbReference type="Proteomes" id="UP000078116"/>
    </source>
</evidence>
<evidence type="ECO:0000256" key="3">
    <source>
        <dbReference type="ARBA" id="ARBA00022448"/>
    </source>
</evidence>
<dbReference type="PROSITE" id="PS51257">
    <property type="entry name" value="PROKAR_LIPOPROTEIN"/>
    <property type="match status" value="1"/>
</dbReference>
<evidence type="ECO:0000313" key="15">
    <source>
        <dbReference type="Proteomes" id="UP000077961"/>
    </source>
</evidence>
<gene>
    <name evidence="13" type="ORF">A6V36_23955</name>
    <name evidence="14" type="ORF">A6V37_21735</name>
</gene>
<dbReference type="PANTHER" id="PTHR34501:SF9">
    <property type="entry name" value="MAJOR OUTER MEMBRANE PROTEIN P.IA"/>
    <property type="match status" value="1"/>
</dbReference>
<keyword evidence="4" id="KW-1134">Transmembrane beta strand</keyword>
<evidence type="ECO:0000256" key="7">
    <source>
        <dbReference type="ARBA" id="ARBA00023065"/>
    </source>
</evidence>
<dbReference type="InterPro" id="IPR050298">
    <property type="entry name" value="Gram-neg_bact_OMP"/>
</dbReference>
<comment type="caution">
    <text evidence="14">The sequence shown here is derived from an EMBL/GenBank/DDBJ whole genome shotgun (WGS) entry which is preliminary data.</text>
</comment>
<dbReference type="Pfam" id="PF13609">
    <property type="entry name" value="Porin_4"/>
    <property type="match status" value="1"/>
</dbReference>
<evidence type="ECO:0000256" key="11">
    <source>
        <dbReference type="SAM" id="SignalP"/>
    </source>
</evidence>
<accession>A0A1A9NB53</accession>
<dbReference type="CDD" id="cd00342">
    <property type="entry name" value="gram_neg_porins"/>
    <property type="match status" value="1"/>
</dbReference>
<dbReference type="InterPro" id="IPR002299">
    <property type="entry name" value="Porin_Neis"/>
</dbReference>
<evidence type="ECO:0000256" key="1">
    <source>
        <dbReference type="ARBA" id="ARBA00004571"/>
    </source>
</evidence>
<comment type="subcellular location">
    <subcellularLocation>
        <location evidence="1">Cell outer membrane</location>
        <topology evidence="1">Multi-pass membrane protein</topology>
    </subcellularLocation>
</comment>
<evidence type="ECO:0000256" key="8">
    <source>
        <dbReference type="ARBA" id="ARBA00023114"/>
    </source>
</evidence>
<keyword evidence="6 11" id="KW-0732">Signal</keyword>
<keyword evidence="10" id="KW-0998">Cell outer membrane</keyword>
<dbReference type="InterPro" id="IPR033900">
    <property type="entry name" value="Gram_neg_porin_domain"/>
</dbReference>
<dbReference type="GO" id="GO:0046930">
    <property type="term" value="C:pore complex"/>
    <property type="evidence" value="ECO:0007669"/>
    <property type="project" value="UniProtKB-KW"/>
</dbReference>
<comment type="subunit">
    <text evidence="2">Homotrimer.</text>
</comment>
<dbReference type="Proteomes" id="UP000077961">
    <property type="component" value="Unassembled WGS sequence"/>
</dbReference>
<evidence type="ECO:0000313" key="14">
    <source>
        <dbReference type="EMBL" id="OAJ62839.1"/>
    </source>
</evidence>
<evidence type="ECO:0000259" key="12">
    <source>
        <dbReference type="Pfam" id="PF13609"/>
    </source>
</evidence>
<sequence length="346" mass="38283">MKKTTLVSGALMLACAGAHAQSSVWLSGFVDLNIEHLISSGSGGNVTRMSSGGLNNSRFNLSGVEDLGGGNKAVFTIEPMFSANTGVQSAQFRQSFVGLKGNWGEITMGRQFTPSYWIAGYADPSWAADFSMVNNMEFFYASYRVDNAIQYKTPNFFGFTGRIMATTGVGDSTRAGRFFSTAIEYRHGPIFAGAVSELQYTRDIFKSSQIHSSRDNYFSAVYRFGGFEPTVIYHTYNGYYAYPPYVAFNSQGWDAQIGARWNIDGFNRVYLSLVHRHDDNNVKISTANGGVIGFIHALSKRTDLYTTFAHVQHKHDVPIPYPVTFQVYPNGGQNPSGFQFGIRHAF</sequence>
<keyword evidence="15" id="KW-1185">Reference proteome</keyword>
<name>A0A1A9NB53_9BURK</name>